<dbReference type="InterPro" id="IPR015422">
    <property type="entry name" value="PyrdxlP-dep_Trfase_small"/>
</dbReference>
<dbReference type="Proteomes" id="UP000180235">
    <property type="component" value="Chromosome"/>
</dbReference>
<dbReference type="InterPro" id="IPR004839">
    <property type="entry name" value="Aminotransferase_I/II_large"/>
</dbReference>
<dbReference type="InterPro" id="IPR050087">
    <property type="entry name" value="AON_synthase_class-II"/>
</dbReference>
<feature type="domain" description="Aminotransferase class I/classII large" evidence="4">
    <location>
        <begin position="43"/>
        <end position="382"/>
    </location>
</feature>
<evidence type="ECO:0000313" key="6">
    <source>
        <dbReference type="Proteomes" id="UP000180235"/>
    </source>
</evidence>
<dbReference type="SUPFAM" id="SSF53383">
    <property type="entry name" value="PLP-dependent transferases"/>
    <property type="match status" value="1"/>
</dbReference>
<gene>
    <name evidence="5" type="primary">bioF</name>
    <name evidence="5" type="ORF">GlitD10_0403</name>
</gene>
<keyword evidence="2 5" id="KW-0808">Transferase</keyword>
<name>A0A1J0A9U9_9CYAN</name>
<comment type="cofactor">
    <cofactor evidence="1">
        <name>pyridoxal 5'-phosphate</name>
        <dbReference type="ChEBI" id="CHEBI:597326"/>
    </cofactor>
</comment>
<reference evidence="5 6" key="1">
    <citation type="submission" date="2016-10" db="EMBL/GenBank/DDBJ databases">
        <title>Description of Gloeomargarita lithophora gen. nov., sp. nov., a thylakoid-bearing basal-branching cyanobacterium with intracellular carbonates, and proposal for Gloeomargaritales ord. nov.</title>
        <authorList>
            <person name="Moreira D."/>
            <person name="Tavera R."/>
            <person name="Benzerara K."/>
            <person name="Skouri-Panet F."/>
            <person name="Couradeau E."/>
            <person name="Gerard E."/>
            <person name="Loussert C."/>
            <person name="Novelo E."/>
            <person name="Zivanovic Y."/>
            <person name="Lopez-Garcia P."/>
        </authorList>
    </citation>
    <scope>NUCLEOTIDE SEQUENCE [LARGE SCALE GENOMIC DNA]</scope>
    <source>
        <strain evidence="5 6">D10</strain>
    </source>
</reference>
<evidence type="ECO:0000256" key="2">
    <source>
        <dbReference type="ARBA" id="ARBA00022679"/>
    </source>
</evidence>
<keyword evidence="5" id="KW-0012">Acyltransferase</keyword>
<dbReference type="GO" id="GO:0009102">
    <property type="term" value="P:biotin biosynthetic process"/>
    <property type="evidence" value="ECO:0007669"/>
    <property type="project" value="TreeGrafter"/>
</dbReference>
<dbReference type="PANTHER" id="PTHR13693:SF100">
    <property type="entry name" value="8-AMINO-7-OXONONANOATE SYNTHASE"/>
    <property type="match status" value="1"/>
</dbReference>
<dbReference type="STRING" id="1188229.GlitD10_0403"/>
<dbReference type="AlphaFoldDB" id="A0A1J0A9U9"/>
<evidence type="ECO:0000313" key="5">
    <source>
        <dbReference type="EMBL" id="APB32714.1"/>
    </source>
</evidence>
<organism evidence="5 6">
    <name type="scientific">Gloeomargarita lithophora Alchichica-D10</name>
    <dbReference type="NCBI Taxonomy" id="1188229"/>
    <lineage>
        <taxon>Bacteria</taxon>
        <taxon>Bacillati</taxon>
        <taxon>Cyanobacteriota</taxon>
        <taxon>Cyanophyceae</taxon>
        <taxon>Gloeomargaritales</taxon>
        <taxon>Gloeomargaritaceae</taxon>
        <taxon>Gloeomargarita</taxon>
    </lineage>
</organism>
<dbReference type="RefSeq" id="WP_216634799.1">
    <property type="nucleotide sequence ID" value="NZ_CP017675.1"/>
</dbReference>
<evidence type="ECO:0000256" key="3">
    <source>
        <dbReference type="ARBA" id="ARBA00022898"/>
    </source>
</evidence>
<dbReference type="InterPro" id="IPR015424">
    <property type="entry name" value="PyrdxlP-dep_Trfase"/>
</dbReference>
<dbReference type="InterPro" id="IPR015421">
    <property type="entry name" value="PyrdxlP-dep_Trfase_major"/>
</dbReference>
<dbReference type="Gene3D" id="3.40.640.10">
    <property type="entry name" value="Type I PLP-dependent aspartate aminotransferase-like (Major domain)"/>
    <property type="match status" value="1"/>
</dbReference>
<evidence type="ECO:0000256" key="1">
    <source>
        <dbReference type="ARBA" id="ARBA00001933"/>
    </source>
</evidence>
<dbReference type="GO" id="GO:0030170">
    <property type="term" value="F:pyridoxal phosphate binding"/>
    <property type="evidence" value="ECO:0007669"/>
    <property type="project" value="InterPro"/>
</dbReference>
<accession>A0A1J0A9U9</accession>
<dbReference type="GO" id="GO:0008710">
    <property type="term" value="F:8-amino-7-oxononanoate synthase activity"/>
    <property type="evidence" value="ECO:0007669"/>
    <property type="project" value="UniProtKB-EC"/>
</dbReference>
<dbReference type="Gene3D" id="3.90.1150.10">
    <property type="entry name" value="Aspartate Aminotransferase, domain 1"/>
    <property type="match status" value="1"/>
</dbReference>
<dbReference type="PANTHER" id="PTHR13693">
    <property type="entry name" value="CLASS II AMINOTRANSFERASE/8-AMINO-7-OXONONANOATE SYNTHASE"/>
    <property type="match status" value="1"/>
</dbReference>
<proteinExistence type="predicted"/>
<keyword evidence="3" id="KW-0663">Pyridoxal phosphate</keyword>
<dbReference type="EMBL" id="CP017675">
    <property type="protein sequence ID" value="APB32714.1"/>
    <property type="molecule type" value="Genomic_DNA"/>
</dbReference>
<dbReference type="KEGG" id="glt:GlitD10_0403"/>
<dbReference type="Pfam" id="PF00155">
    <property type="entry name" value="Aminotran_1_2"/>
    <property type="match status" value="1"/>
</dbReference>
<sequence>MGGLDAYHWLTEALDTIERAHWKRGMKQVTSRSGAVVEIGAQNVLNFASNDYLGLASDDRLVQAATRAMQDYGVGATGSRLLSGHRALHRKLEIGLARWKRTEEALVFSSGYGACLGTVVALVGDRDVIFQDQYNHSCLQQGAKLSQAKLYSYKHNNIQHLQELLQQHRSQHRRCLIATETLFSMDGDCCPLPEVLDLAQQYNSMVLVDEAHANGVFGQNGAGWVQATDCQGRPLIQAGNLSKALGSMGGYVAGSSVLIEYLRHRAPTWMYSTGLSIPDTAAAAMAVAIVQGEPQRQAQLWRNVHDLRERLNQAELPLLSSVASPIICLPVRDAATAQELEPALLQAGVFAAVVRPPTVPTSRLRLSVMSTHTPDHLGELVAILSDFRDGLA</sequence>
<evidence type="ECO:0000259" key="4">
    <source>
        <dbReference type="Pfam" id="PF00155"/>
    </source>
</evidence>
<protein>
    <submittedName>
        <fullName evidence="5">8-amino-7-oxononanoate synthase</fullName>
        <ecNumber evidence="5">2.3.1.47</ecNumber>
    </submittedName>
</protein>
<keyword evidence="6" id="KW-1185">Reference proteome</keyword>
<dbReference type="EC" id="2.3.1.47" evidence="5"/>